<evidence type="ECO:0000313" key="2">
    <source>
        <dbReference type="EMBL" id="BAY20065.1"/>
    </source>
</evidence>
<keyword evidence="3" id="KW-1185">Reference proteome</keyword>
<sequence length="191" mass="20530">MNKIYLVLTRSTLASIFISCLIFVPCNAQVIPDKTLRQNTAIRLDKNTTIIEGGSQVGSNLFHSFLEFSVIKDSTAFFNNTNNIQNIIARVTGDSISNIDGLIRANGNANLFFINPNGIIFGQNARLNIGGTFVGSTASSINFANGFKFSAKNPQPKPLLTISVPIGLEFQGIPATIEVKGTGGATRFSEL</sequence>
<keyword evidence="2" id="KW-0614">Plasmid</keyword>
<dbReference type="InterPro" id="IPR012334">
    <property type="entry name" value="Pectin_lyas_fold"/>
</dbReference>
<reference evidence="2 3" key="1">
    <citation type="submission" date="2017-06" db="EMBL/GenBank/DDBJ databases">
        <title>Genome sequencing of cyanobaciteial culture collection at National Institute for Environmental Studies (NIES).</title>
        <authorList>
            <person name="Hirose Y."/>
            <person name="Shimura Y."/>
            <person name="Fujisawa T."/>
            <person name="Nakamura Y."/>
            <person name="Kawachi M."/>
        </authorList>
    </citation>
    <scope>NUCLEOTIDE SEQUENCE [LARGE SCALE GENOMIC DNA]</scope>
    <source>
        <strain evidence="2 3">NIES-21</strain>
        <plasmid evidence="3">Plasmid2 dna</plasmid>
    </source>
</reference>
<dbReference type="InterPro" id="IPR008638">
    <property type="entry name" value="FhaB/CdiA-like_TPS"/>
</dbReference>
<geneLocation type="plasmid" evidence="3">
    <name>Plasmid2 dna</name>
</geneLocation>
<dbReference type="SUPFAM" id="SSF51126">
    <property type="entry name" value="Pectin lyase-like"/>
    <property type="match status" value="1"/>
</dbReference>
<evidence type="ECO:0000313" key="3">
    <source>
        <dbReference type="Proteomes" id="UP000218287"/>
    </source>
</evidence>
<dbReference type="NCBIfam" id="TIGR01901">
    <property type="entry name" value="adhes_NPXG"/>
    <property type="match status" value="1"/>
</dbReference>
<name>A0A1Z4GRD3_9CYAN</name>
<proteinExistence type="predicted"/>
<evidence type="ECO:0000259" key="1">
    <source>
        <dbReference type="SMART" id="SM00912"/>
    </source>
</evidence>
<dbReference type="EMBL" id="AP018176">
    <property type="protein sequence ID" value="BAY20065.1"/>
    <property type="molecule type" value="Genomic_DNA"/>
</dbReference>
<gene>
    <name evidence="2" type="ORF">NIES21_59350</name>
</gene>
<accession>A0A1Z4GRD3</accession>
<dbReference type="InterPro" id="IPR011050">
    <property type="entry name" value="Pectin_lyase_fold/virulence"/>
</dbReference>
<feature type="domain" description="Filamentous haemagglutinin FhaB/tRNA nuclease CdiA-like TPS" evidence="1">
    <location>
        <begin position="33"/>
        <end position="144"/>
    </location>
</feature>
<dbReference type="SMART" id="SM00912">
    <property type="entry name" value="Haemagg_act"/>
    <property type="match status" value="1"/>
</dbReference>
<dbReference type="Gene3D" id="2.160.20.10">
    <property type="entry name" value="Single-stranded right-handed beta-helix, Pectin lyase-like"/>
    <property type="match status" value="1"/>
</dbReference>
<dbReference type="Pfam" id="PF05860">
    <property type="entry name" value="TPS"/>
    <property type="match status" value="1"/>
</dbReference>
<dbReference type="Proteomes" id="UP000218287">
    <property type="component" value="Plasmid Plasmid2 dna"/>
</dbReference>
<protein>
    <recommendedName>
        <fullName evidence="1">Filamentous haemagglutinin FhaB/tRNA nuclease CdiA-like TPS domain-containing protein</fullName>
    </recommendedName>
</protein>
<dbReference type="AlphaFoldDB" id="A0A1Z4GRD3"/>
<organism evidence="2 3">
    <name type="scientific">Anabaenopsis circularis NIES-21</name>
    <dbReference type="NCBI Taxonomy" id="1085406"/>
    <lineage>
        <taxon>Bacteria</taxon>
        <taxon>Bacillati</taxon>
        <taxon>Cyanobacteriota</taxon>
        <taxon>Cyanophyceae</taxon>
        <taxon>Nostocales</taxon>
        <taxon>Nodulariaceae</taxon>
        <taxon>Anabaenopsis</taxon>
    </lineage>
</organism>
<dbReference type="OrthoDB" id="518142at2"/>